<dbReference type="EMBL" id="FQUL01000033">
    <property type="protein sequence ID" value="SHE88101.1"/>
    <property type="molecule type" value="Genomic_DNA"/>
</dbReference>
<name>A0A1M4X3P8_9ACTN</name>
<dbReference type="InterPro" id="IPR044505">
    <property type="entry name" value="GlgX_Isoamylase_N_E_set"/>
</dbReference>
<dbReference type="Pfam" id="PF02922">
    <property type="entry name" value="CBM_48"/>
    <property type="match status" value="1"/>
</dbReference>
<dbReference type="Proteomes" id="UP000184295">
    <property type="component" value="Unassembled WGS sequence"/>
</dbReference>
<dbReference type="InterPro" id="IPR006047">
    <property type="entry name" value="GH13_cat_dom"/>
</dbReference>
<dbReference type="PANTHER" id="PTHR43002">
    <property type="entry name" value="GLYCOGEN DEBRANCHING ENZYME"/>
    <property type="match status" value="1"/>
</dbReference>
<dbReference type="GO" id="GO:0004553">
    <property type="term" value="F:hydrolase activity, hydrolyzing O-glycosyl compounds"/>
    <property type="evidence" value="ECO:0007669"/>
    <property type="project" value="InterPro"/>
</dbReference>
<dbReference type="AlphaFoldDB" id="A0A1M4X3P8"/>
<keyword evidence="4" id="KW-1185">Reference proteome</keyword>
<dbReference type="SUPFAM" id="SSF51011">
    <property type="entry name" value="Glycosyl hydrolase domain"/>
    <property type="match status" value="1"/>
</dbReference>
<dbReference type="CDD" id="cd02856">
    <property type="entry name" value="E_set_GDE_Isoamylase_N"/>
    <property type="match status" value="1"/>
</dbReference>
<dbReference type="InterPro" id="IPR014756">
    <property type="entry name" value="Ig_E-set"/>
</dbReference>
<dbReference type="SUPFAM" id="SSF81296">
    <property type="entry name" value="E set domains"/>
    <property type="match status" value="1"/>
</dbReference>
<evidence type="ECO:0000313" key="4">
    <source>
        <dbReference type="Proteomes" id="UP000184295"/>
    </source>
</evidence>
<gene>
    <name evidence="3" type="ORF">SAMN02745225_01880</name>
</gene>
<dbReference type="GO" id="GO:0005975">
    <property type="term" value="P:carbohydrate metabolic process"/>
    <property type="evidence" value="ECO:0007669"/>
    <property type="project" value="InterPro"/>
</dbReference>
<evidence type="ECO:0000313" key="3">
    <source>
        <dbReference type="EMBL" id="SHE88101.1"/>
    </source>
</evidence>
<dbReference type="STRING" id="1121881.SAMN02745225_01880"/>
<comment type="similarity">
    <text evidence="1">Belongs to the glycosyl hydrolase 13 family.</text>
</comment>
<reference evidence="4" key="1">
    <citation type="submission" date="2016-11" db="EMBL/GenBank/DDBJ databases">
        <authorList>
            <person name="Varghese N."/>
            <person name="Submissions S."/>
        </authorList>
    </citation>
    <scope>NUCLEOTIDE SEQUENCE [LARGE SCALE GENOMIC DNA]</scope>
    <source>
        <strain evidence="4">DSM 19514</strain>
    </source>
</reference>
<dbReference type="CDD" id="cd11326">
    <property type="entry name" value="AmyAc_Glg_debranch"/>
    <property type="match status" value="1"/>
</dbReference>
<accession>A0A1M4X3P8</accession>
<dbReference type="SMART" id="SM00642">
    <property type="entry name" value="Aamy"/>
    <property type="match status" value="1"/>
</dbReference>
<dbReference type="InterPro" id="IPR013783">
    <property type="entry name" value="Ig-like_fold"/>
</dbReference>
<dbReference type="Gene3D" id="3.20.20.80">
    <property type="entry name" value="Glycosidases"/>
    <property type="match status" value="1"/>
</dbReference>
<dbReference type="InterPro" id="IPR004193">
    <property type="entry name" value="Glyco_hydro_13_N"/>
</dbReference>
<sequence length="690" mass="77235">MVVGSLEFKLEAPSAESVQLCFFDTCDKVETDRVELDRVGPGAFASCIEGVAHGQLYGFRVSGPWDPANGYLYNPSKVLLDPYSRSFSGDLDCKDTRWQTGVVQDGKFVKDTRDSQGSVPLSQVVLSKANQVRNRPQDPKSWMDKTGLIYEAHVKGATKLLEAVDEDVRGTYLALGSQPFVEHLQALKVDILELMPIQEFLDEPALRRRGRRNFWGYNTFGFFAPTERYRAKNSELNTTEQLEFAISKLHEAGISVVLDVVYNHSAEGGRDGPTLAFRGIDNRGYYLLDGMSGDYVNWSGTGNTFDASSSLFIRLALDSMRYFVDALGVDGFRLDLGAALSVGVIDGSPVHVAPKYAPFYLAIQQDPVLRNRVLIAEPWDATMEGQLLGQFPPSVAEWNGVYRDDIRRFWAFDRHAFGGFATRVCGSEDIFRVSGRDPGHSINFVSCHDGFTLYDLTHYREKNNYENGEDNRDGSVFELNCYVPNDLGISAAEVETLRMRLSRSLIATLLFSLGRPMLSYGDEFDRSQEGNNNAYCVDSYKTWCSWKPSDTTEFATRSARLRDELSDLFLPSFLAPRRSSPEDPFDPCRDEIEFYKEDGNVFMEDEWSSSPSRTLTIVRSRKIREEPTDSSVLVLIANPSFETVPVKVPCVDHLDSLEVVLDSSLKLGETCYKVGDVVDVPAKALLVLLA</sequence>
<protein>
    <submittedName>
        <fullName evidence="3">Glycogen operon protein</fullName>
    </submittedName>
</protein>
<dbReference type="InterPro" id="IPR017853">
    <property type="entry name" value="GH"/>
</dbReference>
<proteinExistence type="inferred from homology"/>
<dbReference type="Gene3D" id="2.60.40.10">
    <property type="entry name" value="Immunoglobulins"/>
    <property type="match status" value="1"/>
</dbReference>
<evidence type="ECO:0000256" key="1">
    <source>
        <dbReference type="ARBA" id="ARBA00008061"/>
    </source>
</evidence>
<organism evidence="3 4">
    <name type="scientific">Ferrithrix thermotolerans DSM 19514</name>
    <dbReference type="NCBI Taxonomy" id="1121881"/>
    <lineage>
        <taxon>Bacteria</taxon>
        <taxon>Bacillati</taxon>
        <taxon>Actinomycetota</taxon>
        <taxon>Acidimicrobiia</taxon>
        <taxon>Acidimicrobiales</taxon>
        <taxon>Acidimicrobiaceae</taxon>
        <taxon>Ferrithrix</taxon>
    </lineage>
</organism>
<evidence type="ECO:0000259" key="2">
    <source>
        <dbReference type="SMART" id="SM00642"/>
    </source>
</evidence>
<dbReference type="SUPFAM" id="SSF51445">
    <property type="entry name" value="(Trans)glycosidases"/>
    <property type="match status" value="1"/>
</dbReference>
<feature type="domain" description="Glycosyl hydrolase family 13 catalytic" evidence="2">
    <location>
        <begin position="139"/>
        <end position="562"/>
    </location>
</feature>